<dbReference type="InterPro" id="IPR041633">
    <property type="entry name" value="Polbeta"/>
</dbReference>
<accession>X1C1X4</accession>
<proteinExistence type="predicted"/>
<protein>
    <recommendedName>
        <fullName evidence="1">Polymerase beta nucleotidyltransferase domain-containing protein</fullName>
    </recommendedName>
</protein>
<dbReference type="AlphaFoldDB" id="X1C1X4"/>
<organism evidence="2">
    <name type="scientific">marine sediment metagenome</name>
    <dbReference type="NCBI Taxonomy" id="412755"/>
    <lineage>
        <taxon>unclassified sequences</taxon>
        <taxon>metagenomes</taxon>
        <taxon>ecological metagenomes</taxon>
    </lineage>
</organism>
<name>X1C1X4_9ZZZZ</name>
<reference evidence="2" key="1">
    <citation type="journal article" date="2014" name="Front. Microbiol.">
        <title>High frequency of phylogenetically diverse reductive dehalogenase-homologous genes in deep subseafloor sedimentary metagenomes.</title>
        <authorList>
            <person name="Kawai M."/>
            <person name="Futagami T."/>
            <person name="Toyoda A."/>
            <person name="Takaki Y."/>
            <person name="Nishi S."/>
            <person name="Hori S."/>
            <person name="Arai W."/>
            <person name="Tsubouchi T."/>
            <person name="Morono Y."/>
            <person name="Uchiyama I."/>
            <person name="Ito T."/>
            <person name="Fujiyama A."/>
            <person name="Inagaki F."/>
            <person name="Takami H."/>
        </authorList>
    </citation>
    <scope>NUCLEOTIDE SEQUENCE</scope>
    <source>
        <strain evidence="2">Expedition CK06-06</strain>
    </source>
</reference>
<feature type="domain" description="Polymerase beta nucleotidyltransferase" evidence="1">
    <location>
        <begin position="22"/>
        <end position="102"/>
    </location>
</feature>
<dbReference type="Gene3D" id="3.30.460.10">
    <property type="entry name" value="Beta Polymerase, domain 2"/>
    <property type="match status" value="1"/>
</dbReference>
<evidence type="ECO:0000259" key="1">
    <source>
        <dbReference type="Pfam" id="PF18765"/>
    </source>
</evidence>
<dbReference type="SUPFAM" id="SSF81301">
    <property type="entry name" value="Nucleotidyltransferase"/>
    <property type="match status" value="1"/>
</dbReference>
<dbReference type="EMBL" id="BART01010908">
    <property type="protein sequence ID" value="GAG78376.1"/>
    <property type="molecule type" value="Genomic_DNA"/>
</dbReference>
<evidence type="ECO:0000313" key="2">
    <source>
        <dbReference type="EMBL" id="GAG78376.1"/>
    </source>
</evidence>
<dbReference type="InterPro" id="IPR043519">
    <property type="entry name" value="NT_sf"/>
</dbReference>
<dbReference type="Pfam" id="PF18765">
    <property type="entry name" value="Polbeta"/>
    <property type="match status" value="1"/>
</dbReference>
<comment type="caution">
    <text evidence="2">The sequence shown here is derived from an EMBL/GenBank/DDBJ whole genome shotgun (WGS) entry which is preliminary data.</text>
</comment>
<gene>
    <name evidence="2" type="ORF">S01H4_23493</name>
</gene>
<sequence length="102" mass="11699">MDKELALVAIRKFSDSIRTILDPVMVVLYGSYASGTQTESSDIDVAVVVDRVEGDFLDQEARLYRIRRDIDDRIEPVLLEKDNDRSGFLRSIMDSGEIVYRR</sequence>
<dbReference type="CDD" id="cd05403">
    <property type="entry name" value="NT_KNTase_like"/>
    <property type="match status" value="1"/>
</dbReference>